<comment type="catalytic activity">
    <reaction evidence="1">
        <text>ATP + protein L-histidine = ADP + protein N-phospho-L-histidine.</text>
        <dbReference type="EC" id="2.7.13.3"/>
    </reaction>
</comment>
<dbReference type="InterPro" id="IPR035965">
    <property type="entry name" value="PAS-like_dom_sf"/>
</dbReference>
<dbReference type="Pfam" id="PF13426">
    <property type="entry name" value="PAS_9"/>
    <property type="match status" value="1"/>
</dbReference>
<dbReference type="SMART" id="SM00387">
    <property type="entry name" value="HATPase_c"/>
    <property type="match status" value="1"/>
</dbReference>
<dbReference type="PRINTS" id="PR00344">
    <property type="entry name" value="BCTRLSENSOR"/>
</dbReference>
<dbReference type="Gene3D" id="3.30.565.10">
    <property type="entry name" value="Histidine kinase-like ATPase, C-terminal domain"/>
    <property type="match status" value="1"/>
</dbReference>
<feature type="domain" description="PAS" evidence="15">
    <location>
        <begin position="10"/>
        <end position="78"/>
    </location>
</feature>
<keyword evidence="4" id="KW-1003">Cell membrane</keyword>
<comment type="caution">
    <text evidence="17">The sequence shown here is derived from an EMBL/GenBank/DDBJ whole genome shotgun (WGS) entry which is preliminary data.</text>
</comment>
<dbReference type="PROSITE" id="PS50112">
    <property type="entry name" value="PAS"/>
    <property type="match status" value="1"/>
</dbReference>
<keyword evidence="11" id="KW-0472">Membrane</keyword>
<dbReference type="InterPro" id="IPR003594">
    <property type="entry name" value="HATPase_dom"/>
</dbReference>
<protein>
    <recommendedName>
        <fullName evidence="3">histidine kinase</fullName>
        <ecNumber evidence="3">2.7.13.3</ecNumber>
    </recommendedName>
</protein>
<dbReference type="GO" id="GO:0000155">
    <property type="term" value="F:phosphorelay sensor kinase activity"/>
    <property type="evidence" value="ECO:0007669"/>
    <property type="project" value="InterPro"/>
</dbReference>
<dbReference type="SUPFAM" id="SSF55785">
    <property type="entry name" value="PYP-like sensor domain (PAS domain)"/>
    <property type="match status" value="1"/>
</dbReference>
<dbReference type="SUPFAM" id="SSF47384">
    <property type="entry name" value="Homodimeric domain of signal transducing histidine kinase"/>
    <property type="match status" value="1"/>
</dbReference>
<dbReference type="SMART" id="SM00091">
    <property type="entry name" value="PAS"/>
    <property type="match status" value="1"/>
</dbReference>
<evidence type="ECO:0000256" key="1">
    <source>
        <dbReference type="ARBA" id="ARBA00000085"/>
    </source>
</evidence>
<sequence>MQFEQKLKESLEETKGIINAMKETVWIIDQQCQILDINQQACTSLGYTRDELLNIGLVGIDKHMNPDEMKAMPKTMSKNEIQTFETWHTSKTGQVIPVEVNASQIRYNGQIAALAVARDITDRLKNEQDLRKAKEKAEESDRLKSAFLANVSHEIRTPMNGIVGFLELLQTPGINDEKKEKYFEMVNQSSQRLLDTINDIIEISKIESGQSEVKLTEVNTVDIMHYHHEFFLRQAKKKNLEILIGQQITDSSALIITDKYKVEAILSNLLTNALKYTDNGTIEMGNYLKDNELIFYVKDSGMGIPENKKQAIFDRFTQVHSGTNRPFEGVGLGLAIAQGYVQLLNGKIRVESEEENGSTFSFSVPYQPLTSKLPEKEDENYTGMDKTSLEMELLPDLKILIAEDDEFSALYLGAILDANKIAWIKCETGTEAVRLVKENPDLSVVLMDIKMPEMSGLEATRQIRTFNTTIPIIAQTAYAMTEDRSKALAAGCSDYITKPIKRDMLIDLLKKNTKNQE</sequence>
<keyword evidence="9" id="KW-0067">ATP-binding</keyword>
<evidence type="ECO:0000256" key="8">
    <source>
        <dbReference type="ARBA" id="ARBA00022777"/>
    </source>
</evidence>
<dbReference type="PANTHER" id="PTHR43047">
    <property type="entry name" value="TWO-COMPONENT HISTIDINE PROTEIN KINASE"/>
    <property type="match status" value="1"/>
</dbReference>
<dbReference type="STRING" id="1236989.JCM15548_1971"/>
<dbReference type="Gene3D" id="3.40.50.2300">
    <property type="match status" value="1"/>
</dbReference>
<evidence type="ECO:0000256" key="5">
    <source>
        <dbReference type="ARBA" id="ARBA00022553"/>
    </source>
</evidence>
<dbReference type="InterPro" id="IPR004358">
    <property type="entry name" value="Sig_transdc_His_kin-like_C"/>
</dbReference>
<dbReference type="Proteomes" id="UP000032900">
    <property type="component" value="Unassembled WGS sequence"/>
</dbReference>
<evidence type="ECO:0000259" key="13">
    <source>
        <dbReference type="PROSITE" id="PS50109"/>
    </source>
</evidence>
<dbReference type="FunFam" id="3.30.565.10:FF:000023">
    <property type="entry name" value="PAS domain-containing sensor histidine kinase"/>
    <property type="match status" value="1"/>
</dbReference>
<evidence type="ECO:0000256" key="6">
    <source>
        <dbReference type="ARBA" id="ARBA00022679"/>
    </source>
</evidence>
<dbReference type="Gene3D" id="3.30.450.20">
    <property type="entry name" value="PAS domain"/>
    <property type="match status" value="1"/>
</dbReference>
<dbReference type="InterPro" id="IPR036890">
    <property type="entry name" value="HATPase_C_sf"/>
</dbReference>
<feature type="domain" description="Histidine kinase" evidence="13">
    <location>
        <begin position="150"/>
        <end position="368"/>
    </location>
</feature>
<proteinExistence type="predicted"/>
<reference evidence="17 18" key="1">
    <citation type="journal article" date="2015" name="Microbes Environ.">
        <title>Distribution and evolution of nitrogen fixation genes in the phylum bacteroidetes.</title>
        <authorList>
            <person name="Inoue J."/>
            <person name="Oshima K."/>
            <person name="Suda W."/>
            <person name="Sakamoto M."/>
            <person name="Iino T."/>
            <person name="Noda S."/>
            <person name="Hongoh Y."/>
            <person name="Hattori M."/>
            <person name="Ohkuma M."/>
        </authorList>
    </citation>
    <scope>NUCLEOTIDE SEQUENCE [LARGE SCALE GENOMIC DNA]</scope>
    <source>
        <strain evidence="17">JCM 15548</strain>
    </source>
</reference>
<evidence type="ECO:0000256" key="2">
    <source>
        <dbReference type="ARBA" id="ARBA00004236"/>
    </source>
</evidence>
<keyword evidence="6" id="KW-0808">Transferase</keyword>
<keyword evidence="7" id="KW-0547">Nucleotide-binding</keyword>
<evidence type="ECO:0000259" key="16">
    <source>
        <dbReference type="PROSITE" id="PS50113"/>
    </source>
</evidence>
<evidence type="ECO:0000256" key="11">
    <source>
        <dbReference type="ARBA" id="ARBA00023136"/>
    </source>
</evidence>
<keyword evidence="10" id="KW-0902">Two-component regulatory system</keyword>
<keyword evidence="5 12" id="KW-0597">Phosphoprotein</keyword>
<evidence type="ECO:0000256" key="12">
    <source>
        <dbReference type="PROSITE-ProRule" id="PRU00169"/>
    </source>
</evidence>
<dbReference type="SMART" id="SM00448">
    <property type="entry name" value="REC"/>
    <property type="match status" value="1"/>
</dbReference>
<dbReference type="GO" id="GO:0005524">
    <property type="term" value="F:ATP binding"/>
    <property type="evidence" value="ECO:0007669"/>
    <property type="project" value="UniProtKB-KW"/>
</dbReference>
<keyword evidence="8 17" id="KW-0418">Kinase</keyword>
<evidence type="ECO:0000313" key="17">
    <source>
        <dbReference type="EMBL" id="GAO28836.1"/>
    </source>
</evidence>
<evidence type="ECO:0000256" key="10">
    <source>
        <dbReference type="ARBA" id="ARBA00023012"/>
    </source>
</evidence>
<dbReference type="CDD" id="cd00082">
    <property type="entry name" value="HisKA"/>
    <property type="match status" value="1"/>
</dbReference>
<dbReference type="EC" id="2.7.13.3" evidence="3"/>
<dbReference type="SUPFAM" id="SSF55874">
    <property type="entry name" value="ATPase domain of HSP90 chaperone/DNA topoisomerase II/histidine kinase"/>
    <property type="match status" value="1"/>
</dbReference>
<dbReference type="AlphaFoldDB" id="A0A0E9LUL2"/>
<dbReference type="CDD" id="cd17546">
    <property type="entry name" value="REC_hyHK_CKI1_RcsC-like"/>
    <property type="match status" value="1"/>
</dbReference>
<feature type="modified residue" description="4-aspartylphosphate" evidence="12">
    <location>
        <position position="448"/>
    </location>
</feature>
<evidence type="ECO:0000256" key="4">
    <source>
        <dbReference type="ARBA" id="ARBA00022475"/>
    </source>
</evidence>
<dbReference type="InterPro" id="IPR011006">
    <property type="entry name" value="CheY-like_superfamily"/>
</dbReference>
<dbReference type="PROSITE" id="PS50113">
    <property type="entry name" value="PAC"/>
    <property type="match status" value="1"/>
</dbReference>
<keyword evidence="18" id="KW-1185">Reference proteome</keyword>
<evidence type="ECO:0000259" key="14">
    <source>
        <dbReference type="PROSITE" id="PS50110"/>
    </source>
</evidence>
<dbReference type="NCBIfam" id="TIGR00229">
    <property type="entry name" value="sensory_box"/>
    <property type="match status" value="1"/>
</dbReference>
<dbReference type="InterPro" id="IPR036097">
    <property type="entry name" value="HisK_dim/P_sf"/>
</dbReference>
<feature type="domain" description="Response regulatory" evidence="14">
    <location>
        <begin position="398"/>
        <end position="513"/>
    </location>
</feature>
<dbReference type="CDD" id="cd00130">
    <property type="entry name" value="PAS"/>
    <property type="match status" value="1"/>
</dbReference>
<dbReference type="Pfam" id="PF00072">
    <property type="entry name" value="Response_reg"/>
    <property type="match status" value="1"/>
</dbReference>
<gene>
    <name evidence="17" type="ORF">JCM15548_1971</name>
</gene>
<dbReference type="EMBL" id="BAZW01000005">
    <property type="protein sequence ID" value="GAO28836.1"/>
    <property type="molecule type" value="Genomic_DNA"/>
</dbReference>
<evidence type="ECO:0000256" key="9">
    <source>
        <dbReference type="ARBA" id="ARBA00022840"/>
    </source>
</evidence>
<name>A0A0E9LUL2_9BACT</name>
<dbReference type="InterPro" id="IPR003661">
    <property type="entry name" value="HisK_dim/P_dom"/>
</dbReference>
<dbReference type="InterPro" id="IPR000700">
    <property type="entry name" value="PAS-assoc_C"/>
</dbReference>
<feature type="domain" description="PAC" evidence="16">
    <location>
        <begin position="82"/>
        <end position="132"/>
    </location>
</feature>
<comment type="subcellular location">
    <subcellularLocation>
        <location evidence="2">Cell membrane</location>
    </subcellularLocation>
</comment>
<dbReference type="OrthoDB" id="9796457at2"/>
<evidence type="ECO:0000256" key="7">
    <source>
        <dbReference type="ARBA" id="ARBA00022741"/>
    </source>
</evidence>
<dbReference type="Pfam" id="PF00512">
    <property type="entry name" value="HisKA"/>
    <property type="match status" value="1"/>
</dbReference>
<accession>A0A0E9LUL2</accession>
<evidence type="ECO:0000256" key="3">
    <source>
        <dbReference type="ARBA" id="ARBA00012438"/>
    </source>
</evidence>
<dbReference type="SUPFAM" id="SSF52172">
    <property type="entry name" value="CheY-like"/>
    <property type="match status" value="1"/>
</dbReference>
<dbReference type="PROSITE" id="PS50109">
    <property type="entry name" value="HIS_KIN"/>
    <property type="match status" value="1"/>
</dbReference>
<dbReference type="GO" id="GO:0005886">
    <property type="term" value="C:plasma membrane"/>
    <property type="evidence" value="ECO:0007669"/>
    <property type="project" value="UniProtKB-SubCell"/>
</dbReference>
<dbReference type="RefSeq" id="WP_062122552.1">
    <property type="nucleotide sequence ID" value="NZ_BAZW01000005.1"/>
</dbReference>
<dbReference type="InterPro" id="IPR005467">
    <property type="entry name" value="His_kinase_dom"/>
</dbReference>
<evidence type="ECO:0000313" key="18">
    <source>
        <dbReference type="Proteomes" id="UP000032900"/>
    </source>
</evidence>
<evidence type="ECO:0000259" key="15">
    <source>
        <dbReference type="PROSITE" id="PS50112"/>
    </source>
</evidence>
<dbReference type="InterPro" id="IPR000014">
    <property type="entry name" value="PAS"/>
</dbReference>
<organism evidence="17 18">
    <name type="scientific">Geofilum rubicundum JCM 15548</name>
    <dbReference type="NCBI Taxonomy" id="1236989"/>
    <lineage>
        <taxon>Bacteria</taxon>
        <taxon>Pseudomonadati</taxon>
        <taxon>Bacteroidota</taxon>
        <taxon>Bacteroidia</taxon>
        <taxon>Marinilabiliales</taxon>
        <taxon>Marinilabiliaceae</taxon>
        <taxon>Geofilum</taxon>
    </lineage>
</organism>
<dbReference type="InterPro" id="IPR001789">
    <property type="entry name" value="Sig_transdc_resp-reg_receiver"/>
</dbReference>
<dbReference type="SMART" id="SM00388">
    <property type="entry name" value="HisKA"/>
    <property type="match status" value="1"/>
</dbReference>
<dbReference type="Gene3D" id="1.10.287.130">
    <property type="match status" value="1"/>
</dbReference>
<dbReference type="PROSITE" id="PS50110">
    <property type="entry name" value="RESPONSE_REGULATORY"/>
    <property type="match status" value="1"/>
</dbReference>
<dbReference type="Pfam" id="PF02518">
    <property type="entry name" value="HATPase_c"/>
    <property type="match status" value="1"/>
</dbReference>